<organism evidence="4 5">
    <name type="scientific">Streptomyces klenkii</name>
    <dbReference type="NCBI Taxonomy" id="1420899"/>
    <lineage>
        <taxon>Bacteria</taxon>
        <taxon>Bacillati</taxon>
        <taxon>Actinomycetota</taxon>
        <taxon>Actinomycetes</taxon>
        <taxon>Kitasatosporales</taxon>
        <taxon>Streptomycetaceae</taxon>
        <taxon>Streptomyces</taxon>
    </lineage>
</organism>
<comment type="caution">
    <text evidence="4">The sequence shown here is derived from an EMBL/GenBank/DDBJ whole genome shotgun (WGS) entry which is preliminary data.</text>
</comment>
<accession>A0A3B0B3X7</accession>
<evidence type="ECO:0000256" key="2">
    <source>
        <dbReference type="ARBA" id="ARBA00023002"/>
    </source>
</evidence>
<evidence type="ECO:0000259" key="3">
    <source>
        <dbReference type="SMART" id="SM00822"/>
    </source>
</evidence>
<evidence type="ECO:0000256" key="1">
    <source>
        <dbReference type="ARBA" id="ARBA00006484"/>
    </source>
</evidence>
<comment type="similarity">
    <text evidence="1">Belongs to the short-chain dehydrogenases/reductases (SDR) family.</text>
</comment>
<dbReference type="RefSeq" id="WP_120757573.1">
    <property type="nucleotide sequence ID" value="NZ_JBFADQ010000016.1"/>
</dbReference>
<dbReference type="Gene3D" id="3.40.50.720">
    <property type="entry name" value="NAD(P)-binding Rossmann-like Domain"/>
    <property type="match status" value="1"/>
</dbReference>
<dbReference type="SUPFAM" id="SSF51735">
    <property type="entry name" value="NAD(P)-binding Rossmann-fold domains"/>
    <property type="match status" value="1"/>
</dbReference>
<keyword evidence="2" id="KW-0560">Oxidoreductase</keyword>
<protein>
    <submittedName>
        <fullName evidence="4">SDR family oxidoreductase</fullName>
    </submittedName>
</protein>
<dbReference type="Pfam" id="PF13561">
    <property type="entry name" value="adh_short_C2"/>
    <property type="match status" value="1"/>
</dbReference>
<dbReference type="PROSITE" id="PS00061">
    <property type="entry name" value="ADH_SHORT"/>
    <property type="match status" value="1"/>
</dbReference>
<dbReference type="InterPro" id="IPR036291">
    <property type="entry name" value="NAD(P)-bd_dom_sf"/>
</dbReference>
<keyword evidence="5" id="KW-1185">Reference proteome</keyword>
<dbReference type="InterPro" id="IPR057326">
    <property type="entry name" value="KR_dom"/>
</dbReference>
<dbReference type="InterPro" id="IPR002347">
    <property type="entry name" value="SDR_fam"/>
</dbReference>
<dbReference type="GO" id="GO:0016616">
    <property type="term" value="F:oxidoreductase activity, acting on the CH-OH group of donors, NAD or NADP as acceptor"/>
    <property type="evidence" value="ECO:0007669"/>
    <property type="project" value="UniProtKB-ARBA"/>
</dbReference>
<dbReference type="Proteomes" id="UP000270343">
    <property type="component" value="Unassembled WGS sequence"/>
</dbReference>
<evidence type="ECO:0000313" key="5">
    <source>
        <dbReference type="Proteomes" id="UP000270343"/>
    </source>
</evidence>
<dbReference type="PRINTS" id="PR00081">
    <property type="entry name" value="GDHRDH"/>
</dbReference>
<feature type="domain" description="Ketoreductase" evidence="3">
    <location>
        <begin position="17"/>
        <end position="202"/>
    </location>
</feature>
<dbReference type="AlphaFoldDB" id="A0A3B0B3X7"/>
<name>A0A3B0B3X7_9ACTN</name>
<dbReference type="GO" id="GO:0030497">
    <property type="term" value="P:fatty acid elongation"/>
    <property type="evidence" value="ECO:0007669"/>
    <property type="project" value="TreeGrafter"/>
</dbReference>
<evidence type="ECO:0000313" key="4">
    <source>
        <dbReference type="EMBL" id="RKN65847.1"/>
    </source>
</evidence>
<dbReference type="PANTHER" id="PTHR42760:SF40">
    <property type="entry name" value="3-OXOACYL-[ACYL-CARRIER-PROTEIN] REDUCTASE, CHLOROPLASTIC"/>
    <property type="match status" value="1"/>
</dbReference>
<dbReference type="SMART" id="SM00822">
    <property type="entry name" value="PKS_KR"/>
    <property type="match status" value="1"/>
</dbReference>
<proteinExistence type="inferred from homology"/>
<sequence>MSSVTERAVERLGLSGRVVVVSGASGQIGGACALELSALGATVVAGYHTGAEAARKLQEQAEGEGGTLVPVASDLSRPEGADALVAAAVKRFGRVDGCVAAAGLRTRRLALATDERSLQRLLQVNLAGAINLAKACLKPMMRARYGRIVLFGSRAGTSGLPGHGAYAATKGALQPWAASVAGEVGGHGITVNVVAPGAIRAEVMDFSEAERDLVLKFIGAGRLGEPEEVAAAVSFLLSPSASYVNGTTLVVDGGARF</sequence>
<dbReference type="OrthoDB" id="286404at2"/>
<dbReference type="EMBL" id="RBAM01000010">
    <property type="protein sequence ID" value="RKN65847.1"/>
    <property type="molecule type" value="Genomic_DNA"/>
</dbReference>
<dbReference type="PANTHER" id="PTHR42760">
    <property type="entry name" value="SHORT-CHAIN DEHYDROGENASES/REDUCTASES FAMILY MEMBER"/>
    <property type="match status" value="1"/>
</dbReference>
<dbReference type="PROSITE" id="PS51257">
    <property type="entry name" value="PROKAR_LIPOPROTEIN"/>
    <property type="match status" value="1"/>
</dbReference>
<dbReference type="FunFam" id="3.40.50.720:FF:000084">
    <property type="entry name" value="Short-chain dehydrogenase reductase"/>
    <property type="match status" value="1"/>
</dbReference>
<gene>
    <name evidence="4" type="ORF">D7231_23785</name>
</gene>
<reference evidence="4 5" key="1">
    <citation type="journal article" date="2015" name="Antonie Van Leeuwenhoek">
        <title>Streptomyces klenkii sp. nov., isolated from deep marine sediment.</title>
        <authorList>
            <person name="Veyisoglu A."/>
            <person name="Sahin N."/>
        </authorList>
    </citation>
    <scope>NUCLEOTIDE SEQUENCE [LARGE SCALE GENOMIC DNA]</scope>
    <source>
        <strain evidence="4 5">KCTC 29202</strain>
    </source>
</reference>
<dbReference type="InterPro" id="IPR020904">
    <property type="entry name" value="Sc_DH/Rdtase_CS"/>
</dbReference>